<gene>
    <name evidence="1" type="ORF">G6047_00470</name>
</gene>
<evidence type="ECO:0000313" key="1">
    <source>
        <dbReference type="EMBL" id="NMH26491.1"/>
    </source>
</evidence>
<accession>A0A972FIC3</accession>
<proteinExistence type="predicted"/>
<protein>
    <submittedName>
        <fullName evidence="1">Uncharacterized protein</fullName>
    </submittedName>
</protein>
<comment type="caution">
    <text evidence="1">The sequence shown here is derived from an EMBL/GenBank/DDBJ whole genome shotgun (WGS) entry which is preliminary data.</text>
</comment>
<dbReference type="AlphaFoldDB" id="A0A972FIC3"/>
<dbReference type="RefSeq" id="WP_169525362.1">
    <property type="nucleotide sequence ID" value="NZ_JAAMPU010000082.1"/>
</dbReference>
<name>A0A972FIC3_9FLAO</name>
<evidence type="ECO:0000313" key="2">
    <source>
        <dbReference type="Proteomes" id="UP000712080"/>
    </source>
</evidence>
<sequence>MNPFKIQKTGEFSSDTFNDEIKSALQKIKDENYLPGFGQEIIKNDVESAVHLNGELYSGNYLIFQIQNHSEPMGHLHCFLSLDKTFLSIIAI</sequence>
<reference evidence="1" key="1">
    <citation type="submission" date="2020-02" db="EMBL/GenBank/DDBJ databases">
        <title>Flavobacterium sp. genome.</title>
        <authorList>
            <person name="Jung H.S."/>
            <person name="Baek J.H."/>
            <person name="Jeon C.O."/>
        </authorList>
    </citation>
    <scope>NUCLEOTIDE SEQUENCE</scope>
    <source>
        <strain evidence="1">SE-s28</strain>
    </source>
</reference>
<organism evidence="1 2">
    <name type="scientific">Flavobacterium silvaticum</name>
    <dbReference type="NCBI Taxonomy" id="1852020"/>
    <lineage>
        <taxon>Bacteria</taxon>
        <taxon>Pseudomonadati</taxon>
        <taxon>Bacteroidota</taxon>
        <taxon>Flavobacteriia</taxon>
        <taxon>Flavobacteriales</taxon>
        <taxon>Flavobacteriaceae</taxon>
        <taxon>Flavobacterium</taxon>
    </lineage>
</organism>
<keyword evidence="2" id="KW-1185">Reference proteome</keyword>
<dbReference type="EMBL" id="JAAMPU010000082">
    <property type="protein sequence ID" value="NMH26491.1"/>
    <property type="molecule type" value="Genomic_DNA"/>
</dbReference>
<dbReference type="Proteomes" id="UP000712080">
    <property type="component" value="Unassembled WGS sequence"/>
</dbReference>